<comment type="caution">
    <text evidence="1">The sequence shown here is derived from an EMBL/GenBank/DDBJ whole genome shotgun (WGS) entry which is preliminary data.</text>
</comment>
<sequence length="362" mass="38245">MSLGTREPGGRGAPSTDTEGTLAALKSAYGGLYEPAFELSIGDATYRAGEGVVTDLSVDTTVAGADRFSARFDGEFDPTTRRVSFPDLDWADFETGAAVTVAVGYADTLVDAFVGSVSEVSADYPASGPPSVEIAGYGPLQATTHGTRTRSWDETTDGDVASAVLGEYDFAGREIESTDVTHPKVVQDAESDYDFLQRRARRNGFQFACRRGTVRFAPPAYDADPTVSLRYGESLGSVSVTTTSAEQVAEVTVRHWDPAKKTEIVGTASHDGPGSGTETLRVPVDSTSEADAVAQAALDRIRSGLVSGHGETVGVPDLQAGDTVQLSGLGDRFDRTYFVTGATHRIGGEGFRTDFAVEERVL</sequence>
<dbReference type="Gene3D" id="3.55.50.10">
    <property type="entry name" value="Baseplate protein-like domains"/>
    <property type="match status" value="1"/>
</dbReference>
<proteinExistence type="predicted"/>
<dbReference type="Gene3D" id="4.10.220.110">
    <property type="match status" value="1"/>
</dbReference>
<dbReference type="Pfam" id="PF05954">
    <property type="entry name" value="Phage_GPD"/>
    <property type="match status" value="1"/>
</dbReference>
<accession>A0ABD5RE90</accession>
<gene>
    <name evidence="1" type="ORF">ACFPJ5_14710</name>
</gene>
<dbReference type="Proteomes" id="UP001596201">
    <property type="component" value="Unassembled WGS sequence"/>
</dbReference>
<dbReference type="Gene3D" id="2.30.110.50">
    <property type="match status" value="1"/>
</dbReference>
<evidence type="ECO:0000313" key="2">
    <source>
        <dbReference type="Proteomes" id="UP001596201"/>
    </source>
</evidence>
<dbReference type="SUPFAM" id="SSF69279">
    <property type="entry name" value="Phage tail proteins"/>
    <property type="match status" value="1"/>
</dbReference>
<protein>
    <submittedName>
        <fullName evidence="1">Phage late control D family protein</fullName>
    </submittedName>
</protein>
<organism evidence="1 2">
    <name type="scientific">Salinirubrum litoreum</name>
    <dbReference type="NCBI Taxonomy" id="1126234"/>
    <lineage>
        <taxon>Archaea</taxon>
        <taxon>Methanobacteriati</taxon>
        <taxon>Methanobacteriota</taxon>
        <taxon>Stenosarchaea group</taxon>
        <taxon>Halobacteria</taxon>
        <taxon>Halobacteriales</taxon>
        <taxon>Haloferacaceae</taxon>
        <taxon>Salinirubrum</taxon>
    </lineage>
</organism>
<dbReference type="AlphaFoldDB" id="A0ABD5RE90"/>
<name>A0ABD5RE90_9EURY</name>
<evidence type="ECO:0000313" key="1">
    <source>
        <dbReference type="EMBL" id="MFC5368185.1"/>
    </source>
</evidence>
<dbReference type="RefSeq" id="WP_227230427.1">
    <property type="nucleotide sequence ID" value="NZ_JAJCVJ010000002.1"/>
</dbReference>
<reference evidence="1 2" key="1">
    <citation type="journal article" date="2019" name="Int. J. Syst. Evol. Microbiol.">
        <title>The Global Catalogue of Microorganisms (GCM) 10K type strain sequencing project: providing services to taxonomists for standard genome sequencing and annotation.</title>
        <authorList>
            <consortium name="The Broad Institute Genomics Platform"/>
            <consortium name="The Broad Institute Genome Sequencing Center for Infectious Disease"/>
            <person name="Wu L."/>
            <person name="Ma J."/>
        </authorList>
    </citation>
    <scope>NUCLEOTIDE SEQUENCE [LARGE SCALE GENOMIC DNA]</scope>
    <source>
        <strain evidence="1 2">CGMCC 1.12237</strain>
    </source>
</reference>
<dbReference type="EMBL" id="JBHSKX010000002">
    <property type="protein sequence ID" value="MFC5368185.1"/>
    <property type="molecule type" value="Genomic_DNA"/>
</dbReference>
<keyword evidence="2" id="KW-1185">Reference proteome</keyword>